<evidence type="ECO:0000313" key="12">
    <source>
        <dbReference type="EMBL" id="KIJ29091.1"/>
    </source>
</evidence>
<evidence type="ECO:0000256" key="11">
    <source>
        <dbReference type="SAM" id="Phobius"/>
    </source>
</evidence>
<dbReference type="PROSITE" id="PS00086">
    <property type="entry name" value="CYTOCHROME_P450"/>
    <property type="match status" value="1"/>
</dbReference>
<dbReference type="InterPro" id="IPR017972">
    <property type="entry name" value="Cyt_P450_CS"/>
</dbReference>
<accession>A0A0C9UUT5</accession>
<evidence type="ECO:0000256" key="1">
    <source>
        <dbReference type="ARBA" id="ARBA00001971"/>
    </source>
</evidence>
<comment type="pathway">
    <text evidence="2">Secondary metabolite biosynthesis.</text>
</comment>
<dbReference type="SUPFAM" id="SSF48264">
    <property type="entry name" value="Cytochrome P450"/>
    <property type="match status" value="1"/>
</dbReference>
<keyword evidence="6 10" id="KW-0560">Oxidoreductase</keyword>
<dbReference type="PRINTS" id="PR00463">
    <property type="entry name" value="EP450I"/>
</dbReference>
<keyword evidence="11" id="KW-0472">Membrane</keyword>
<feature type="binding site" description="axial binding residue" evidence="9">
    <location>
        <position position="443"/>
    </location>
    <ligand>
        <name>heme</name>
        <dbReference type="ChEBI" id="CHEBI:30413"/>
    </ligand>
    <ligandPart>
        <name>Fe</name>
        <dbReference type="ChEBI" id="CHEBI:18248"/>
    </ligandPart>
</feature>
<keyword evidence="11" id="KW-0812">Transmembrane</keyword>
<feature type="transmembrane region" description="Helical" evidence="11">
    <location>
        <begin position="6"/>
        <end position="21"/>
    </location>
</feature>
<dbReference type="CDD" id="cd11065">
    <property type="entry name" value="CYP64-like"/>
    <property type="match status" value="1"/>
</dbReference>
<evidence type="ECO:0000256" key="8">
    <source>
        <dbReference type="ARBA" id="ARBA00023033"/>
    </source>
</evidence>
<evidence type="ECO:0000256" key="5">
    <source>
        <dbReference type="ARBA" id="ARBA00022723"/>
    </source>
</evidence>
<evidence type="ECO:0000256" key="3">
    <source>
        <dbReference type="ARBA" id="ARBA00010617"/>
    </source>
</evidence>
<evidence type="ECO:0000256" key="10">
    <source>
        <dbReference type="RuleBase" id="RU000461"/>
    </source>
</evidence>
<dbReference type="HOGENOM" id="CLU_001570_2_3_1"/>
<evidence type="ECO:0000256" key="9">
    <source>
        <dbReference type="PIRSR" id="PIRSR602401-1"/>
    </source>
</evidence>
<evidence type="ECO:0000256" key="4">
    <source>
        <dbReference type="ARBA" id="ARBA00022617"/>
    </source>
</evidence>
<proteinExistence type="inferred from homology"/>
<dbReference type="PANTHER" id="PTHR46300:SF7">
    <property type="entry name" value="P450, PUTATIVE (EUROFUNG)-RELATED"/>
    <property type="match status" value="1"/>
</dbReference>
<dbReference type="Pfam" id="PF00067">
    <property type="entry name" value="p450"/>
    <property type="match status" value="1"/>
</dbReference>
<dbReference type="GO" id="GO:0020037">
    <property type="term" value="F:heme binding"/>
    <property type="evidence" value="ECO:0007669"/>
    <property type="project" value="InterPro"/>
</dbReference>
<dbReference type="GO" id="GO:0005506">
    <property type="term" value="F:iron ion binding"/>
    <property type="evidence" value="ECO:0007669"/>
    <property type="project" value="InterPro"/>
</dbReference>
<dbReference type="EMBL" id="KN837291">
    <property type="protein sequence ID" value="KIJ29091.1"/>
    <property type="molecule type" value="Genomic_DNA"/>
</dbReference>
<organism evidence="12 13">
    <name type="scientific">Sphaerobolus stellatus (strain SS14)</name>
    <dbReference type="NCBI Taxonomy" id="990650"/>
    <lineage>
        <taxon>Eukaryota</taxon>
        <taxon>Fungi</taxon>
        <taxon>Dikarya</taxon>
        <taxon>Basidiomycota</taxon>
        <taxon>Agaricomycotina</taxon>
        <taxon>Agaricomycetes</taxon>
        <taxon>Phallomycetidae</taxon>
        <taxon>Geastrales</taxon>
        <taxon>Sphaerobolaceae</taxon>
        <taxon>Sphaerobolus</taxon>
    </lineage>
</organism>
<evidence type="ECO:0000256" key="6">
    <source>
        <dbReference type="ARBA" id="ARBA00023002"/>
    </source>
</evidence>
<evidence type="ECO:0008006" key="14">
    <source>
        <dbReference type="Google" id="ProtNLM"/>
    </source>
</evidence>
<protein>
    <recommendedName>
        <fullName evidence="14">Cytochrome P450</fullName>
    </recommendedName>
</protein>
<keyword evidence="13" id="KW-1185">Reference proteome</keyword>
<name>A0A0C9UUT5_SPHS4</name>
<dbReference type="Proteomes" id="UP000054279">
    <property type="component" value="Unassembled WGS sequence"/>
</dbReference>
<dbReference type="OrthoDB" id="2789670at2759"/>
<dbReference type="GO" id="GO:0004497">
    <property type="term" value="F:monooxygenase activity"/>
    <property type="evidence" value="ECO:0007669"/>
    <property type="project" value="UniProtKB-KW"/>
</dbReference>
<dbReference type="Gene3D" id="1.10.630.10">
    <property type="entry name" value="Cytochrome P450"/>
    <property type="match status" value="1"/>
</dbReference>
<gene>
    <name evidence="12" type="ORF">M422DRAFT_189028</name>
</gene>
<comment type="similarity">
    <text evidence="3 10">Belongs to the cytochrome P450 family.</text>
</comment>
<keyword evidence="5 9" id="KW-0479">Metal-binding</keyword>
<dbReference type="AlphaFoldDB" id="A0A0C9UUT5"/>
<dbReference type="InterPro" id="IPR001128">
    <property type="entry name" value="Cyt_P450"/>
</dbReference>
<reference evidence="12 13" key="1">
    <citation type="submission" date="2014-06" db="EMBL/GenBank/DDBJ databases">
        <title>Evolutionary Origins and Diversification of the Mycorrhizal Mutualists.</title>
        <authorList>
            <consortium name="DOE Joint Genome Institute"/>
            <consortium name="Mycorrhizal Genomics Consortium"/>
            <person name="Kohler A."/>
            <person name="Kuo A."/>
            <person name="Nagy L.G."/>
            <person name="Floudas D."/>
            <person name="Copeland A."/>
            <person name="Barry K.W."/>
            <person name="Cichocki N."/>
            <person name="Veneault-Fourrey C."/>
            <person name="LaButti K."/>
            <person name="Lindquist E.A."/>
            <person name="Lipzen A."/>
            <person name="Lundell T."/>
            <person name="Morin E."/>
            <person name="Murat C."/>
            <person name="Riley R."/>
            <person name="Ohm R."/>
            <person name="Sun H."/>
            <person name="Tunlid A."/>
            <person name="Henrissat B."/>
            <person name="Grigoriev I.V."/>
            <person name="Hibbett D.S."/>
            <person name="Martin F."/>
        </authorList>
    </citation>
    <scope>NUCLEOTIDE SEQUENCE [LARGE SCALE GENOMIC DNA]</scope>
    <source>
        <strain evidence="12 13">SS14</strain>
    </source>
</reference>
<keyword evidence="7 9" id="KW-0408">Iron</keyword>
<dbReference type="InterPro" id="IPR036396">
    <property type="entry name" value="Cyt_P450_sf"/>
</dbReference>
<sequence length="517" mass="57720">MSYATVGTVGAILITITYFIFKPKNQKLSFPPGPMSLPLVGNLFDMPQAREWEAYTKWGAKYGDVVHVSAFGHHIIVLNSFKAARDLLDLRSTKYSSRPYVPMLHDPELMDAGWSFTFMTYEDPRWKRHRRLFVEHFNASAVRSFEAQQLKGSHALLRSLLAHNEIGDLEEALRNTAAGIMMDITYGYDIKLKDDPFVEIATRAANEITQGISPSGFFVNLFPWMKYIPAWFPGGGYKHFAAQARKSGQELVDVPFAFLKQSIATGTARPSFASDALTDSADPVYVRDIKEISAAIYGGGADTTVGLIHACVLALILNPHAQQRAQEELDTVIGSPDSNLFRLPIHEDRDKLPYIDAILKEAIRWWQPVPTALPHATTEEDEYRGWHIPKGAIVMINAWGILHDEIAYPQPYQFRPERFLNGDGKVIDDPAVGLSFGSGRRICPGRPFAETALWIQIASLLAAFHLESPKDEDGNSVDITYAKNPKSGYLLHPPRFPCLIRPRSRLVVAKILEAAGS</sequence>
<dbReference type="GO" id="GO:0016705">
    <property type="term" value="F:oxidoreductase activity, acting on paired donors, with incorporation or reduction of molecular oxygen"/>
    <property type="evidence" value="ECO:0007669"/>
    <property type="project" value="InterPro"/>
</dbReference>
<dbReference type="InterPro" id="IPR050364">
    <property type="entry name" value="Cytochrome_P450_fung"/>
</dbReference>
<comment type="cofactor">
    <cofactor evidence="1 9">
        <name>heme</name>
        <dbReference type="ChEBI" id="CHEBI:30413"/>
    </cofactor>
</comment>
<evidence type="ECO:0000313" key="13">
    <source>
        <dbReference type="Proteomes" id="UP000054279"/>
    </source>
</evidence>
<keyword evidence="8 10" id="KW-0503">Monooxygenase</keyword>
<keyword evidence="11" id="KW-1133">Transmembrane helix</keyword>
<keyword evidence="4 9" id="KW-0349">Heme</keyword>
<dbReference type="PANTHER" id="PTHR46300">
    <property type="entry name" value="P450, PUTATIVE (EUROFUNG)-RELATED-RELATED"/>
    <property type="match status" value="1"/>
</dbReference>
<dbReference type="InterPro" id="IPR002401">
    <property type="entry name" value="Cyt_P450_E_grp-I"/>
</dbReference>
<evidence type="ECO:0000256" key="2">
    <source>
        <dbReference type="ARBA" id="ARBA00005179"/>
    </source>
</evidence>
<evidence type="ECO:0000256" key="7">
    <source>
        <dbReference type="ARBA" id="ARBA00023004"/>
    </source>
</evidence>